<proteinExistence type="predicted"/>
<dbReference type="NCBIfam" id="NF038032">
    <property type="entry name" value="CehA_McbA_metalo"/>
    <property type="match status" value="1"/>
</dbReference>
<dbReference type="InterPro" id="IPR005087">
    <property type="entry name" value="CBM11"/>
</dbReference>
<dbReference type="EMBL" id="UINC01004627">
    <property type="protein sequence ID" value="SVA15728.1"/>
    <property type="molecule type" value="Genomic_DNA"/>
</dbReference>
<dbReference type="InterPro" id="IPR003141">
    <property type="entry name" value="Pol/His_phosphatase_N"/>
</dbReference>
<accession>A0A381TJL5</accession>
<organism evidence="2">
    <name type="scientific">marine metagenome</name>
    <dbReference type="NCBI Taxonomy" id="408172"/>
    <lineage>
        <taxon>unclassified sequences</taxon>
        <taxon>metagenomes</taxon>
        <taxon>ecological metagenomes</taxon>
    </lineage>
</organism>
<dbReference type="GO" id="GO:0035312">
    <property type="term" value="F:5'-3' DNA exonuclease activity"/>
    <property type="evidence" value="ECO:0007669"/>
    <property type="project" value="TreeGrafter"/>
</dbReference>
<dbReference type="GO" id="GO:0030245">
    <property type="term" value="P:cellulose catabolic process"/>
    <property type="evidence" value="ECO:0007669"/>
    <property type="project" value="InterPro"/>
</dbReference>
<dbReference type="AlphaFoldDB" id="A0A381TJL5"/>
<dbReference type="InterPro" id="IPR004013">
    <property type="entry name" value="PHP_dom"/>
</dbReference>
<dbReference type="InterPro" id="IPR052018">
    <property type="entry name" value="PHP_domain"/>
</dbReference>
<dbReference type="GO" id="GO:0004534">
    <property type="term" value="F:5'-3' RNA exonuclease activity"/>
    <property type="evidence" value="ECO:0007669"/>
    <property type="project" value="TreeGrafter"/>
</dbReference>
<dbReference type="InterPro" id="IPR016195">
    <property type="entry name" value="Pol/histidinol_Pase-like"/>
</dbReference>
<sequence>MFARNRTSFVLLFVSIILGVYLFRVAVWGPMPLTGIAIEDGYERASGIVHVHTTFSDGGGRPEDVIAAARRNSLDFVAITDHNNLDAFPYAGYHGDTLALVGSELSTTVGHLLALGLEEDPGFRFSGNATDGLVDIHDLGGFAFVAHPLSPRKGLQWSATNLTGPWGIEIINGDNQWRRAGLRSIMTLALFQLNRPYSLLRIMTSPKATLAYWDDMLEGRDVIGIFGADAHNRLPIIDGWSLKFPSYDSLFSMAQNHLLLNNPLSGEADIDRALILGALREGRFYIGLDGLAPANMFSFIIESTDGRQWTMGQSVPYEPNLRARAGGHVPAGAQIRLLHDGEVFAETLESLNIPLPGVGVYRVEVAVDGWQVPWVISNPIAVFERERLLARKADWPSRSKTVESAEILDRFDGDTVFVASRDTASTINENLLDPAGDRHNGGAIRMTFRLGQPTSDHPDVFVALVNLEDRNLEGREGVTFWIRADGAYRMWVQVRDENLASSDESTEWWFASVKTQTDWEQVSVPFASLRSINPQTDGQLDLDKVRAIVFVIDKGAMKPGSQGMIWLDDLGVY</sequence>
<dbReference type="SUPFAM" id="SSF49785">
    <property type="entry name" value="Galactose-binding domain-like"/>
    <property type="match status" value="1"/>
</dbReference>
<dbReference type="SUPFAM" id="SSF89550">
    <property type="entry name" value="PHP domain-like"/>
    <property type="match status" value="1"/>
</dbReference>
<evidence type="ECO:0000313" key="2">
    <source>
        <dbReference type="EMBL" id="SVA15728.1"/>
    </source>
</evidence>
<name>A0A381TJL5_9ZZZZ</name>
<dbReference type="Pfam" id="PF02811">
    <property type="entry name" value="PHP"/>
    <property type="match status" value="1"/>
</dbReference>
<dbReference type="PANTHER" id="PTHR42924">
    <property type="entry name" value="EXONUCLEASE"/>
    <property type="match status" value="1"/>
</dbReference>
<dbReference type="Gene3D" id="2.60.120.430">
    <property type="entry name" value="Galactose-binding lectin"/>
    <property type="match status" value="1"/>
</dbReference>
<dbReference type="Pfam" id="PF03425">
    <property type="entry name" value="CBM_11"/>
    <property type="match status" value="1"/>
</dbReference>
<protein>
    <recommendedName>
        <fullName evidence="1">Polymerase/histidinol phosphatase N-terminal domain-containing protein</fullName>
    </recommendedName>
</protein>
<dbReference type="SMART" id="SM00481">
    <property type="entry name" value="POLIIIAc"/>
    <property type="match status" value="1"/>
</dbReference>
<dbReference type="GO" id="GO:0008810">
    <property type="term" value="F:cellulase activity"/>
    <property type="evidence" value="ECO:0007669"/>
    <property type="project" value="InterPro"/>
</dbReference>
<dbReference type="InterPro" id="IPR008979">
    <property type="entry name" value="Galactose-bd-like_sf"/>
</dbReference>
<reference evidence="2" key="1">
    <citation type="submission" date="2018-05" db="EMBL/GenBank/DDBJ databases">
        <authorList>
            <person name="Lanie J.A."/>
            <person name="Ng W.-L."/>
            <person name="Kazmierczak K.M."/>
            <person name="Andrzejewski T.M."/>
            <person name="Davidsen T.M."/>
            <person name="Wayne K.J."/>
            <person name="Tettelin H."/>
            <person name="Glass J.I."/>
            <person name="Rusch D."/>
            <person name="Podicherti R."/>
            <person name="Tsui H.-C.T."/>
            <person name="Winkler M.E."/>
        </authorList>
    </citation>
    <scope>NUCLEOTIDE SEQUENCE</scope>
</reference>
<gene>
    <name evidence="2" type="ORF">METZ01_LOCUS68582</name>
</gene>
<dbReference type="PANTHER" id="PTHR42924:SF3">
    <property type="entry name" value="POLYMERASE_HISTIDINOL PHOSPHATASE N-TERMINAL DOMAIN-CONTAINING PROTEIN"/>
    <property type="match status" value="1"/>
</dbReference>
<evidence type="ECO:0000259" key="1">
    <source>
        <dbReference type="SMART" id="SM00481"/>
    </source>
</evidence>
<feature type="domain" description="Polymerase/histidinol phosphatase N-terminal" evidence="1">
    <location>
        <begin position="47"/>
        <end position="109"/>
    </location>
</feature>
<dbReference type="Gene3D" id="3.20.20.140">
    <property type="entry name" value="Metal-dependent hydrolases"/>
    <property type="match status" value="1"/>
</dbReference>